<dbReference type="AlphaFoldDB" id="A0A0B7I2B5"/>
<sequence length="223" mass="25318">MIKKILSYIIPISVHKQDSQVSTSLEVLLHNGRYILDTPNTNYSYGSLQRILRFGLKKIGFARVREMERILVMGLAGGSVVRTLIDEIGYQGAMTAVELDSEVVDIANKYFIISDIDGLDIVIDDAQNFVKTAKQTYDLIVVDIFQDNHMPDFLFSKAFINQTISLLNNNGIILFNTMKVRKEDAIRNLRFVEYCKKYATVKVLPNVEGSNELLLIFKKDTIS</sequence>
<dbReference type="InterPro" id="IPR029063">
    <property type="entry name" value="SAM-dependent_MTases_sf"/>
</dbReference>
<evidence type="ECO:0000313" key="3">
    <source>
        <dbReference type="Proteomes" id="UP000045051"/>
    </source>
</evidence>
<protein>
    <recommendedName>
        <fullName evidence="4">Spermidine synthase</fullName>
    </recommendedName>
</protein>
<evidence type="ECO:0000313" key="2">
    <source>
        <dbReference type="EMBL" id="CEN46111.1"/>
    </source>
</evidence>
<dbReference type="Gene3D" id="3.40.50.150">
    <property type="entry name" value="Vaccinia Virus protein VP39"/>
    <property type="match status" value="1"/>
</dbReference>
<dbReference type="RefSeq" id="WP_042344227.1">
    <property type="nucleotide sequence ID" value="NZ_CDOI01000142.1"/>
</dbReference>
<dbReference type="PANTHER" id="PTHR43317">
    <property type="entry name" value="THERMOSPERMINE SYNTHASE ACAULIS5"/>
    <property type="match status" value="1"/>
</dbReference>
<evidence type="ECO:0008006" key="4">
    <source>
        <dbReference type="Google" id="ProtNLM"/>
    </source>
</evidence>
<dbReference type="NCBIfam" id="NF037959">
    <property type="entry name" value="MFS_SpdSyn"/>
    <property type="match status" value="1"/>
</dbReference>
<organism evidence="2 3">
    <name type="scientific">Capnocytophaga canis</name>
    <dbReference type="NCBI Taxonomy" id="1848903"/>
    <lineage>
        <taxon>Bacteria</taxon>
        <taxon>Pseudomonadati</taxon>
        <taxon>Bacteroidota</taxon>
        <taxon>Flavobacteriia</taxon>
        <taxon>Flavobacteriales</taxon>
        <taxon>Flavobacteriaceae</taxon>
        <taxon>Capnocytophaga</taxon>
    </lineage>
</organism>
<dbReference type="Proteomes" id="UP000045051">
    <property type="component" value="Unassembled WGS sequence"/>
</dbReference>
<dbReference type="Pfam" id="PF01564">
    <property type="entry name" value="Spermine_synth"/>
    <property type="match status" value="1"/>
</dbReference>
<dbReference type="PANTHER" id="PTHR43317:SF1">
    <property type="entry name" value="THERMOSPERMINE SYNTHASE ACAULIS5"/>
    <property type="match status" value="1"/>
</dbReference>
<reference evidence="2 3" key="1">
    <citation type="submission" date="2015-01" db="EMBL/GenBank/DDBJ databases">
        <authorList>
            <person name="Xiang T."/>
            <person name="Song Y."/>
            <person name="Huang L."/>
            <person name="Wang B."/>
            <person name="Wu P."/>
        </authorList>
    </citation>
    <scope>NUCLEOTIDE SEQUENCE [LARGE SCALE GENOMIC DNA]</scope>
    <source>
        <strain evidence="2 3">CcD38</strain>
    </source>
</reference>
<accession>A0A0B7I2B5</accession>
<evidence type="ECO:0000256" key="1">
    <source>
        <dbReference type="ARBA" id="ARBA00023115"/>
    </source>
</evidence>
<dbReference type="GO" id="GO:0006596">
    <property type="term" value="P:polyamine biosynthetic process"/>
    <property type="evidence" value="ECO:0007669"/>
    <property type="project" value="UniProtKB-KW"/>
</dbReference>
<gene>
    <name evidence="2" type="ORF">CCAND38_310037</name>
</gene>
<dbReference type="SUPFAM" id="SSF53335">
    <property type="entry name" value="S-adenosyl-L-methionine-dependent methyltransferases"/>
    <property type="match status" value="1"/>
</dbReference>
<dbReference type="CDD" id="cd02440">
    <property type="entry name" value="AdoMet_MTases"/>
    <property type="match status" value="1"/>
</dbReference>
<keyword evidence="1" id="KW-0620">Polyamine biosynthesis</keyword>
<keyword evidence="3" id="KW-1185">Reference proteome</keyword>
<proteinExistence type="predicted"/>
<dbReference type="EMBL" id="CDOI01000142">
    <property type="protein sequence ID" value="CEN46111.1"/>
    <property type="molecule type" value="Genomic_DNA"/>
</dbReference>
<name>A0A0B7I2B5_9FLAO</name>